<dbReference type="EMBL" id="CM046389">
    <property type="protein sequence ID" value="KAI8567636.1"/>
    <property type="molecule type" value="Genomic_DNA"/>
</dbReference>
<comment type="caution">
    <text evidence="1">The sequence shown here is derived from an EMBL/GenBank/DDBJ whole genome shotgun (WGS) entry which is preliminary data.</text>
</comment>
<accession>A0ACC0PR73</accession>
<evidence type="ECO:0000313" key="2">
    <source>
        <dbReference type="Proteomes" id="UP001062846"/>
    </source>
</evidence>
<protein>
    <submittedName>
        <fullName evidence="1">Uncharacterized protein</fullName>
    </submittedName>
</protein>
<name>A0ACC0PR73_RHOML</name>
<organism evidence="1 2">
    <name type="scientific">Rhododendron molle</name>
    <name type="common">Chinese azalea</name>
    <name type="synonym">Azalea mollis</name>
    <dbReference type="NCBI Taxonomy" id="49168"/>
    <lineage>
        <taxon>Eukaryota</taxon>
        <taxon>Viridiplantae</taxon>
        <taxon>Streptophyta</taxon>
        <taxon>Embryophyta</taxon>
        <taxon>Tracheophyta</taxon>
        <taxon>Spermatophyta</taxon>
        <taxon>Magnoliopsida</taxon>
        <taxon>eudicotyledons</taxon>
        <taxon>Gunneridae</taxon>
        <taxon>Pentapetalae</taxon>
        <taxon>asterids</taxon>
        <taxon>Ericales</taxon>
        <taxon>Ericaceae</taxon>
        <taxon>Ericoideae</taxon>
        <taxon>Rhodoreae</taxon>
        <taxon>Rhododendron</taxon>
    </lineage>
</organism>
<keyword evidence="2" id="KW-1185">Reference proteome</keyword>
<evidence type="ECO:0000313" key="1">
    <source>
        <dbReference type="EMBL" id="KAI8567636.1"/>
    </source>
</evidence>
<gene>
    <name evidence="1" type="ORF">RHMOL_Rhmol02G0136900</name>
</gene>
<sequence length="156" mass="17121">MVSMADPPSPPRLESLSSCVSVSPMPKPQQLSFEEFSSDRSSCSCVTASTMPGSHQFHCANSLSDRVGEVLRDTASGPQNLRAKRIMAVWRNPVADCGASSAKHLASQKQKKLDKAKARYGCGQAIQLPSQRKRRREGVIEDGPHMYRIPQCRAFC</sequence>
<dbReference type="Proteomes" id="UP001062846">
    <property type="component" value="Chromosome 2"/>
</dbReference>
<reference evidence="1" key="1">
    <citation type="submission" date="2022-02" db="EMBL/GenBank/DDBJ databases">
        <title>Plant Genome Project.</title>
        <authorList>
            <person name="Zhang R.-G."/>
        </authorList>
    </citation>
    <scope>NUCLEOTIDE SEQUENCE</scope>
    <source>
        <strain evidence="1">AT1</strain>
    </source>
</reference>
<proteinExistence type="predicted"/>